<keyword evidence="4" id="KW-0963">Cytoplasm</keyword>
<gene>
    <name evidence="4 9" type="primary">proC</name>
    <name evidence="9" type="ORF">LA55_1702</name>
</gene>
<dbReference type="PIRSF" id="PIRSF000193">
    <property type="entry name" value="Pyrrol-5-carb_rd"/>
    <property type="match status" value="1"/>
</dbReference>
<evidence type="ECO:0000259" key="8">
    <source>
        <dbReference type="Pfam" id="PF14748"/>
    </source>
</evidence>
<keyword evidence="2 4" id="KW-0521">NADP</keyword>
<dbReference type="AlphaFoldDB" id="A0A0B6CUT4"/>
<dbReference type="InterPro" id="IPR000304">
    <property type="entry name" value="Pyrroline-COOH_reductase"/>
</dbReference>
<dbReference type="Pfam" id="PF14748">
    <property type="entry name" value="P5CR_dimer"/>
    <property type="match status" value="1"/>
</dbReference>
<dbReference type="EC" id="1.5.1.2" evidence="4 5"/>
<evidence type="ECO:0000256" key="4">
    <source>
        <dbReference type="HAMAP-Rule" id="MF_01925"/>
    </source>
</evidence>
<dbReference type="HAMAP" id="MF_01925">
    <property type="entry name" value="P5C_reductase"/>
    <property type="match status" value="1"/>
</dbReference>
<dbReference type="GO" id="GO:0005737">
    <property type="term" value="C:cytoplasm"/>
    <property type="evidence" value="ECO:0007669"/>
    <property type="project" value="UniProtKB-SubCell"/>
</dbReference>
<dbReference type="NCBIfam" id="TIGR00112">
    <property type="entry name" value="proC"/>
    <property type="match status" value="1"/>
</dbReference>
<comment type="function">
    <text evidence="4">Catalyzes the reduction of 1-pyrroline-5-carboxylate (PCA) to L-proline.</text>
</comment>
<comment type="catalytic activity">
    <reaction evidence="4">
        <text>L-proline + NADP(+) = (S)-1-pyrroline-5-carboxylate + NADPH + 2 H(+)</text>
        <dbReference type="Rhea" id="RHEA:14109"/>
        <dbReference type="ChEBI" id="CHEBI:15378"/>
        <dbReference type="ChEBI" id="CHEBI:17388"/>
        <dbReference type="ChEBI" id="CHEBI:57783"/>
        <dbReference type="ChEBI" id="CHEBI:58349"/>
        <dbReference type="ChEBI" id="CHEBI:60039"/>
        <dbReference type="EC" id="1.5.1.2"/>
    </reaction>
</comment>
<dbReference type="EMBL" id="CP009440">
    <property type="protein sequence ID" value="AJI54264.1"/>
    <property type="molecule type" value="Genomic_DNA"/>
</dbReference>
<reference evidence="9 10" key="1">
    <citation type="journal article" date="2015" name="Genome Announc.">
        <title>Genome sequencing of 18 francisella strains to aid in assay development and testing.</title>
        <authorList>
            <person name="Johnson S.L."/>
            <person name="Daligault H.E."/>
            <person name="Davenport K.W."/>
            <person name="Coyne S.R."/>
            <person name="Frey K.G."/>
            <person name="Koroleva G.I."/>
            <person name="Broomall S.M."/>
            <person name="Bishop-Lilly K.A."/>
            <person name="Bruce D.C."/>
            <person name="Chertkov O."/>
            <person name="Freitas T."/>
            <person name="Jaissle J."/>
            <person name="Ladner J.T."/>
            <person name="Rosenzweig C.N."/>
            <person name="Gibbons H.S."/>
            <person name="Palacios G.F."/>
            <person name="Redden C.L."/>
            <person name="Xu Y."/>
            <person name="Minogue T.D."/>
            <person name="Chain P.S."/>
        </authorList>
    </citation>
    <scope>NUCLEOTIDE SEQUENCE [LARGE SCALE GENOMIC DNA]</scope>
    <source>
        <strain evidence="9 10">GA01-2794</strain>
    </source>
</reference>
<dbReference type="SUPFAM" id="SSF48179">
    <property type="entry name" value="6-phosphogluconate dehydrogenase C-terminal domain-like"/>
    <property type="match status" value="1"/>
</dbReference>
<keyword evidence="3 4" id="KW-0560">Oxidoreductase</keyword>
<sequence length="273" mass="29857">MKVCFIGGGNMAAAMIAGMVNHGYDGQDVIVFDRNEDKRENLVSRYGIRSSDSLVESIAIADIIILAVKPQGMISLIKDIRDHTRDDQTIVTVAAGIKTNDYERMFAKNISFARTIPNTPSSLGYGATGIFFNKNISDDDKSEVINIMKTMGRVALVEKEDEIDVIAAIASSGPAYYFQFMEHMVNAAVKRGLDKQQAEKLVAQTCLGAAQMALKSDEDMATLRKNVTSKKGITFEALYTFEKFDLGGIIDDAIQANITRAGQLAQEFSSEIS</sequence>
<dbReference type="PANTHER" id="PTHR11645">
    <property type="entry name" value="PYRROLINE-5-CARBOXYLATE REDUCTASE"/>
    <property type="match status" value="1"/>
</dbReference>
<evidence type="ECO:0000313" key="10">
    <source>
        <dbReference type="Proteomes" id="UP000031830"/>
    </source>
</evidence>
<comment type="pathway">
    <text evidence="4">Amino-acid biosynthesis; L-proline biosynthesis; L-proline from L-glutamate 5-semialdehyde: step 1/1.</text>
</comment>
<dbReference type="Gene3D" id="3.40.50.720">
    <property type="entry name" value="NAD(P)-binding Rossmann-like Domain"/>
    <property type="match status" value="1"/>
</dbReference>
<comment type="similarity">
    <text evidence="1 4">Belongs to the pyrroline-5-carboxylate reductase family.</text>
</comment>
<evidence type="ECO:0000313" key="9">
    <source>
        <dbReference type="EMBL" id="AJI54264.1"/>
    </source>
</evidence>
<dbReference type="FunFam" id="1.10.3730.10:FF:000001">
    <property type="entry name" value="Pyrroline-5-carboxylate reductase"/>
    <property type="match status" value="1"/>
</dbReference>
<feature type="domain" description="Pyrroline-5-carboxylate reductase dimerisation" evidence="8">
    <location>
        <begin position="160"/>
        <end position="263"/>
    </location>
</feature>
<evidence type="ECO:0000259" key="7">
    <source>
        <dbReference type="Pfam" id="PF03807"/>
    </source>
</evidence>
<dbReference type="Pfam" id="PF03807">
    <property type="entry name" value="F420_oxidored"/>
    <property type="match status" value="1"/>
</dbReference>
<dbReference type="RefSeq" id="WP_044526761.1">
    <property type="nucleotide sequence ID" value="NZ_CP009440.1"/>
</dbReference>
<comment type="subcellular location">
    <subcellularLocation>
        <location evidence="4">Cytoplasm</location>
    </subcellularLocation>
</comment>
<dbReference type="InterPro" id="IPR036291">
    <property type="entry name" value="NAD(P)-bd_dom_sf"/>
</dbReference>
<keyword evidence="4" id="KW-0641">Proline biosynthesis</keyword>
<dbReference type="InterPro" id="IPR028939">
    <property type="entry name" value="P5C_Rdtase_cat_N"/>
</dbReference>
<dbReference type="GO" id="GO:0055129">
    <property type="term" value="P:L-proline biosynthetic process"/>
    <property type="evidence" value="ECO:0007669"/>
    <property type="project" value="UniProtKB-UniRule"/>
</dbReference>
<accession>A0A0B6CUT4</accession>
<organism evidence="9 10">
    <name type="scientific">Francisella philomiragia</name>
    <dbReference type="NCBI Taxonomy" id="28110"/>
    <lineage>
        <taxon>Bacteria</taxon>
        <taxon>Pseudomonadati</taxon>
        <taxon>Pseudomonadota</taxon>
        <taxon>Gammaproteobacteria</taxon>
        <taxon>Thiotrichales</taxon>
        <taxon>Francisellaceae</taxon>
        <taxon>Francisella</taxon>
    </lineage>
</organism>
<keyword evidence="4" id="KW-0028">Amino-acid biosynthesis</keyword>
<dbReference type="UniPathway" id="UPA00098">
    <property type="reaction ID" value="UER00361"/>
</dbReference>
<feature type="binding site" evidence="6">
    <location>
        <begin position="6"/>
        <end position="11"/>
    </location>
    <ligand>
        <name>NADP(+)</name>
        <dbReference type="ChEBI" id="CHEBI:58349"/>
    </ligand>
</feature>
<evidence type="ECO:0000256" key="3">
    <source>
        <dbReference type="ARBA" id="ARBA00023002"/>
    </source>
</evidence>
<dbReference type="Gene3D" id="1.10.3730.10">
    <property type="entry name" value="ProC C-terminal domain-like"/>
    <property type="match status" value="1"/>
</dbReference>
<protein>
    <recommendedName>
        <fullName evidence="4 5">Pyrroline-5-carboxylate reductase</fullName>
        <shortName evidence="4">P5C reductase</shortName>
        <shortName evidence="4">P5CR</shortName>
        <ecNumber evidence="4 5">1.5.1.2</ecNumber>
    </recommendedName>
    <alternativeName>
        <fullName evidence="4">PCA reductase</fullName>
    </alternativeName>
</protein>
<comment type="catalytic activity">
    <reaction evidence="4">
        <text>L-proline + NAD(+) = (S)-1-pyrroline-5-carboxylate + NADH + 2 H(+)</text>
        <dbReference type="Rhea" id="RHEA:14105"/>
        <dbReference type="ChEBI" id="CHEBI:15378"/>
        <dbReference type="ChEBI" id="CHEBI:17388"/>
        <dbReference type="ChEBI" id="CHEBI:57540"/>
        <dbReference type="ChEBI" id="CHEBI:57945"/>
        <dbReference type="ChEBI" id="CHEBI:60039"/>
        <dbReference type="EC" id="1.5.1.2"/>
    </reaction>
</comment>
<dbReference type="KEGG" id="fpz:LA55_1702"/>
<dbReference type="InterPro" id="IPR029036">
    <property type="entry name" value="P5CR_dimer"/>
</dbReference>
<dbReference type="GO" id="GO:0004735">
    <property type="term" value="F:pyrroline-5-carboxylate reductase activity"/>
    <property type="evidence" value="ECO:0007669"/>
    <property type="project" value="UniProtKB-UniRule"/>
</dbReference>
<dbReference type="InterPro" id="IPR008927">
    <property type="entry name" value="6-PGluconate_DH-like_C_sf"/>
</dbReference>
<feature type="binding site" evidence="6">
    <location>
        <begin position="67"/>
        <end position="70"/>
    </location>
    <ligand>
        <name>NADP(+)</name>
        <dbReference type="ChEBI" id="CHEBI:58349"/>
    </ligand>
</feature>
<evidence type="ECO:0000256" key="6">
    <source>
        <dbReference type="PIRSR" id="PIRSR000193-1"/>
    </source>
</evidence>
<dbReference type="OrthoDB" id="9805754at2"/>
<evidence type="ECO:0000256" key="5">
    <source>
        <dbReference type="NCBIfam" id="TIGR00112"/>
    </source>
</evidence>
<dbReference type="Proteomes" id="UP000031830">
    <property type="component" value="Chromosome"/>
</dbReference>
<dbReference type="SUPFAM" id="SSF51735">
    <property type="entry name" value="NAD(P)-binding Rossmann-fold domains"/>
    <property type="match status" value="1"/>
</dbReference>
<name>A0A0B6CUT4_9GAMM</name>
<proteinExistence type="inferred from homology"/>
<evidence type="ECO:0000256" key="1">
    <source>
        <dbReference type="ARBA" id="ARBA00005525"/>
    </source>
</evidence>
<dbReference type="STRING" id="28110.KU46_104"/>
<evidence type="ECO:0000256" key="2">
    <source>
        <dbReference type="ARBA" id="ARBA00022857"/>
    </source>
</evidence>
<feature type="domain" description="Pyrroline-5-carboxylate reductase catalytic N-terminal" evidence="7">
    <location>
        <begin position="2"/>
        <end position="96"/>
    </location>
</feature>
<dbReference type="PANTHER" id="PTHR11645:SF0">
    <property type="entry name" value="PYRROLINE-5-CARBOXYLATE REDUCTASE 3"/>
    <property type="match status" value="1"/>
</dbReference>